<organism evidence="1 2">
    <name type="scientific">Symbiodinium necroappetens</name>
    <dbReference type="NCBI Taxonomy" id="1628268"/>
    <lineage>
        <taxon>Eukaryota</taxon>
        <taxon>Sar</taxon>
        <taxon>Alveolata</taxon>
        <taxon>Dinophyceae</taxon>
        <taxon>Suessiales</taxon>
        <taxon>Symbiodiniaceae</taxon>
        <taxon>Symbiodinium</taxon>
    </lineage>
</organism>
<evidence type="ECO:0000313" key="2">
    <source>
        <dbReference type="Proteomes" id="UP000601435"/>
    </source>
</evidence>
<accession>A0A813BNG4</accession>
<sequence length="265" mass="28861">MALPKAWDEIMEGASSMVQTVAHFEKQVNEALAKGEQRSLTKQQVVEALVTYHSQHGTTDDPCALSGFKFSPDTVSVEGIQATGRAALVLKMANKAKAEAETARINSVKAAALGQDPGAEEKALLDLRRKLKYVKSRTHMLLDLDPDQGKSRNEVLQSVHAADVVKNMSGDQKSAAFREIARSRIADRRAKCSEVADTILSASKRPMKLEDICAAAAVAEAFKKSEEKTAVDKTELDNVSQSLTDHLATRKLQMEACQNIRQKAA</sequence>
<gene>
    <name evidence="1" type="ORF">SNEC2469_LOCUS31450</name>
</gene>
<feature type="non-terminal residue" evidence="1">
    <location>
        <position position="1"/>
    </location>
</feature>
<protein>
    <submittedName>
        <fullName evidence="1">Uncharacterized protein</fullName>
    </submittedName>
</protein>
<proteinExistence type="predicted"/>
<keyword evidence="2" id="KW-1185">Reference proteome</keyword>
<dbReference type="EMBL" id="CAJNJA010076237">
    <property type="protein sequence ID" value="CAE7917266.1"/>
    <property type="molecule type" value="Genomic_DNA"/>
</dbReference>
<dbReference type="OrthoDB" id="10323248at2759"/>
<comment type="caution">
    <text evidence="1">The sequence shown here is derived from an EMBL/GenBank/DDBJ whole genome shotgun (WGS) entry which is preliminary data.</text>
</comment>
<dbReference type="Proteomes" id="UP000601435">
    <property type="component" value="Unassembled WGS sequence"/>
</dbReference>
<evidence type="ECO:0000313" key="1">
    <source>
        <dbReference type="EMBL" id="CAE7917266.1"/>
    </source>
</evidence>
<dbReference type="AlphaFoldDB" id="A0A813BNG4"/>
<reference evidence="1" key="1">
    <citation type="submission" date="2021-02" db="EMBL/GenBank/DDBJ databases">
        <authorList>
            <person name="Dougan E. K."/>
            <person name="Rhodes N."/>
            <person name="Thang M."/>
            <person name="Chan C."/>
        </authorList>
    </citation>
    <scope>NUCLEOTIDE SEQUENCE</scope>
</reference>
<name>A0A813BNG4_9DINO</name>